<dbReference type="PANTHER" id="PTHR11537:SF254">
    <property type="entry name" value="POTASSIUM VOLTAGE-GATED CHANNEL PROTEIN SHAB"/>
    <property type="match status" value="1"/>
</dbReference>
<dbReference type="EMBL" id="GG663741">
    <property type="protein sequence ID" value="EEH55861.1"/>
    <property type="molecule type" value="Genomic_DNA"/>
</dbReference>
<dbReference type="GO" id="GO:0005249">
    <property type="term" value="F:voltage-gated potassium channel activity"/>
    <property type="evidence" value="ECO:0007669"/>
    <property type="project" value="InterPro"/>
</dbReference>
<evidence type="ECO:0000256" key="13">
    <source>
        <dbReference type="SAM" id="Phobius"/>
    </source>
</evidence>
<evidence type="ECO:0000259" key="14">
    <source>
        <dbReference type="Pfam" id="PF00520"/>
    </source>
</evidence>
<keyword evidence="2" id="KW-0813">Transport</keyword>
<keyword evidence="10 13" id="KW-0472">Membrane</keyword>
<evidence type="ECO:0000256" key="7">
    <source>
        <dbReference type="ARBA" id="ARBA00022958"/>
    </source>
</evidence>
<feature type="compositionally biased region" description="Low complexity" evidence="12">
    <location>
        <begin position="144"/>
        <end position="163"/>
    </location>
</feature>
<dbReference type="AlphaFoldDB" id="C1MWE3"/>
<keyword evidence="5" id="KW-0631">Potassium channel</keyword>
<dbReference type="GeneID" id="9685639"/>
<evidence type="ECO:0000256" key="8">
    <source>
        <dbReference type="ARBA" id="ARBA00022989"/>
    </source>
</evidence>
<evidence type="ECO:0000256" key="1">
    <source>
        <dbReference type="ARBA" id="ARBA00004141"/>
    </source>
</evidence>
<dbReference type="FunFam" id="1.20.120.350:FF:000091">
    <property type="entry name" value="Predicted protein"/>
    <property type="match status" value="1"/>
</dbReference>
<keyword evidence="8 13" id="KW-1133">Transmembrane helix</keyword>
<evidence type="ECO:0000256" key="11">
    <source>
        <dbReference type="ARBA" id="ARBA00023303"/>
    </source>
</evidence>
<dbReference type="STRING" id="564608.C1MWE3"/>
<keyword evidence="4 13" id="KW-0812">Transmembrane</keyword>
<keyword evidence="9" id="KW-0406">Ion transport</keyword>
<dbReference type="Proteomes" id="UP000001876">
    <property type="component" value="Unassembled WGS sequence"/>
</dbReference>
<keyword evidence="7" id="KW-0630">Potassium</keyword>
<dbReference type="InterPro" id="IPR028325">
    <property type="entry name" value="VG_K_chnl"/>
</dbReference>
<dbReference type="KEGG" id="mpp:MICPUCDRAFT_59734"/>
<evidence type="ECO:0000256" key="10">
    <source>
        <dbReference type="ARBA" id="ARBA00023136"/>
    </source>
</evidence>
<keyword evidence="6" id="KW-0851">Voltage-gated channel</keyword>
<feature type="transmembrane region" description="Helical" evidence="13">
    <location>
        <begin position="286"/>
        <end position="310"/>
    </location>
</feature>
<feature type="transmembrane region" description="Helical" evidence="13">
    <location>
        <begin position="339"/>
        <end position="361"/>
    </location>
</feature>
<organism evidence="16">
    <name type="scientific">Micromonas pusilla (strain CCMP1545)</name>
    <name type="common">Picoplanktonic green alga</name>
    <dbReference type="NCBI Taxonomy" id="564608"/>
    <lineage>
        <taxon>Eukaryota</taxon>
        <taxon>Viridiplantae</taxon>
        <taxon>Chlorophyta</taxon>
        <taxon>Mamiellophyceae</taxon>
        <taxon>Mamiellales</taxon>
        <taxon>Mamiellaceae</taxon>
        <taxon>Micromonas</taxon>
    </lineage>
</organism>
<feature type="region of interest" description="Disordered" evidence="12">
    <location>
        <begin position="126"/>
        <end position="165"/>
    </location>
</feature>
<evidence type="ECO:0000313" key="15">
    <source>
        <dbReference type="EMBL" id="EEH55861.1"/>
    </source>
</evidence>
<dbReference type="OrthoDB" id="415460at2759"/>
<feature type="transmembrane region" description="Helical" evidence="13">
    <location>
        <begin position="244"/>
        <end position="266"/>
    </location>
</feature>
<dbReference type="eggNOG" id="KOG3713">
    <property type="taxonomic scope" value="Eukaryota"/>
</dbReference>
<gene>
    <name evidence="15" type="ORF">MICPUCDRAFT_59734</name>
</gene>
<feature type="region of interest" description="Disordered" evidence="12">
    <location>
        <begin position="522"/>
        <end position="569"/>
    </location>
</feature>
<dbReference type="SUPFAM" id="SSF81324">
    <property type="entry name" value="Voltage-gated potassium channels"/>
    <property type="match status" value="1"/>
</dbReference>
<feature type="compositionally biased region" description="Polar residues" evidence="12">
    <location>
        <begin position="559"/>
        <end position="569"/>
    </location>
</feature>
<keyword evidence="11" id="KW-0407">Ion channel</keyword>
<feature type="compositionally biased region" description="Gly residues" evidence="12">
    <location>
        <begin position="131"/>
        <end position="143"/>
    </location>
</feature>
<evidence type="ECO:0000256" key="6">
    <source>
        <dbReference type="ARBA" id="ARBA00022882"/>
    </source>
</evidence>
<dbReference type="GO" id="GO:0008076">
    <property type="term" value="C:voltage-gated potassium channel complex"/>
    <property type="evidence" value="ECO:0007669"/>
    <property type="project" value="InterPro"/>
</dbReference>
<dbReference type="eggNOG" id="KOG1545">
    <property type="taxonomic scope" value="Eukaryota"/>
</dbReference>
<dbReference type="InterPro" id="IPR027359">
    <property type="entry name" value="Volt_channel_dom_sf"/>
</dbReference>
<keyword evidence="16" id="KW-1185">Reference proteome</keyword>
<name>C1MWE3_MICPC</name>
<reference evidence="15 16" key="1">
    <citation type="journal article" date="2009" name="Science">
        <title>Green evolution and dynamic adaptations revealed by genomes of the marine picoeukaryotes Micromonas.</title>
        <authorList>
            <person name="Worden A.Z."/>
            <person name="Lee J.H."/>
            <person name="Mock T."/>
            <person name="Rouze P."/>
            <person name="Simmons M.P."/>
            <person name="Aerts A.L."/>
            <person name="Allen A.E."/>
            <person name="Cuvelier M.L."/>
            <person name="Derelle E."/>
            <person name="Everett M.V."/>
            <person name="Foulon E."/>
            <person name="Grimwood J."/>
            <person name="Gundlach H."/>
            <person name="Henrissat B."/>
            <person name="Napoli C."/>
            <person name="McDonald S.M."/>
            <person name="Parker M.S."/>
            <person name="Rombauts S."/>
            <person name="Salamov A."/>
            <person name="Von Dassow P."/>
            <person name="Badger J.H."/>
            <person name="Coutinho P.M."/>
            <person name="Demir E."/>
            <person name="Dubchak I."/>
            <person name="Gentemann C."/>
            <person name="Eikrem W."/>
            <person name="Gready J.E."/>
            <person name="John U."/>
            <person name="Lanier W."/>
            <person name="Lindquist E.A."/>
            <person name="Lucas S."/>
            <person name="Mayer K.F."/>
            <person name="Moreau H."/>
            <person name="Not F."/>
            <person name="Otillar R."/>
            <person name="Panaud O."/>
            <person name="Pangilinan J."/>
            <person name="Paulsen I."/>
            <person name="Piegu B."/>
            <person name="Poliakov A."/>
            <person name="Robbens S."/>
            <person name="Schmutz J."/>
            <person name="Toulza E."/>
            <person name="Wyss T."/>
            <person name="Zelensky A."/>
            <person name="Zhou K."/>
            <person name="Armbrust E.V."/>
            <person name="Bhattacharya D."/>
            <person name="Goodenough U.W."/>
            <person name="Van de Peer Y."/>
            <person name="Grigoriev I.V."/>
        </authorList>
    </citation>
    <scope>NUCLEOTIDE SEQUENCE [LARGE SCALE GENOMIC DNA]</scope>
    <source>
        <strain evidence="15 16">CCMP1545</strain>
    </source>
</reference>
<sequence>MTDAPPKTPGVAAQVRTFFTGECKIFIASAFYTSEARELPAGLKLPPHVFMLRDPTYGVAYEGFDLKDVKEGSVIEVRDPVLEGEAEAAAAEARSLQADHNVGPASYFTVDAASAFDFKRDRKKDREDVVDGGGGGGAAGGEDGTSTDADAGGDAAAAPAAAEPPKKDEALDAALLWAKTKYGWHVELPLTFKEKTWQFLDDPKSSKEARYFTAFTLFIVIVSTLTFCLETLPQYYSHDVDTSSSWFVIEAICVTIFTAEVVARVASTPDVKLYFKQVMNQIDIVAILPFYLELMVAQASIPGLSVFRVVRLVRVFRMFKVSRSSVTLFVNTMAKSSKALYMLIFFTAIATIICSSLVYYAERGTYNTELEMWMRPYLYFCDVFVDANTGPATKSTATYTLESGLSEPCVWIDPATYATSYPSVNYPSEAMFSCPYTYKRSDDCSTTYEQSPFDSIPSTFWWCLVTMTTVGYGDMYPTQALGKALAGCVMILGIIVIALPITVIGSNFALTFKRMVLEDEAAKQAAAEENEENSDDGSDDDLDGTVDEDGVYRSLDGATATSTRVSGTT</sequence>
<dbReference type="GO" id="GO:0001508">
    <property type="term" value="P:action potential"/>
    <property type="evidence" value="ECO:0007669"/>
    <property type="project" value="TreeGrafter"/>
</dbReference>
<feature type="transmembrane region" description="Helical" evidence="13">
    <location>
        <begin position="211"/>
        <end position="232"/>
    </location>
</feature>
<dbReference type="PANTHER" id="PTHR11537">
    <property type="entry name" value="VOLTAGE-GATED POTASSIUM CHANNEL"/>
    <property type="match status" value="1"/>
</dbReference>
<dbReference type="Gene3D" id="1.20.120.350">
    <property type="entry name" value="Voltage-gated potassium channels. Chain C"/>
    <property type="match status" value="1"/>
</dbReference>
<evidence type="ECO:0000256" key="12">
    <source>
        <dbReference type="SAM" id="MobiDB-lite"/>
    </source>
</evidence>
<dbReference type="OMA" id="WIDPATY"/>
<accession>C1MWE3</accession>
<evidence type="ECO:0000256" key="4">
    <source>
        <dbReference type="ARBA" id="ARBA00022692"/>
    </source>
</evidence>
<comment type="subcellular location">
    <subcellularLocation>
        <location evidence="1">Membrane</location>
        <topology evidence="1">Multi-pass membrane protein</topology>
    </subcellularLocation>
</comment>
<feature type="compositionally biased region" description="Acidic residues" evidence="12">
    <location>
        <begin position="528"/>
        <end position="549"/>
    </location>
</feature>
<dbReference type="PRINTS" id="PR00169">
    <property type="entry name" value="KCHANNEL"/>
</dbReference>
<keyword evidence="3" id="KW-0633">Potassium transport</keyword>
<proteinExistence type="predicted"/>
<dbReference type="InterPro" id="IPR005821">
    <property type="entry name" value="Ion_trans_dom"/>
</dbReference>
<evidence type="ECO:0000256" key="9">
    <source>
        <dbReference type="ARBA" id="ARBA00023065"/>
    </source>
</evidence>
<evidence type="ECO:0000313" key="16">
    <source>
        <dbReference type="Proteomes" id="UP000001876"/>
    </source>
</evidence>
<feature type="domain" description="Ion transport" evidence="14">
    <location>
        <begin position="210"/>
        <end position="510"/>
    </location>
</feature>
<evidence type="ECO:0000256" key="2">
    <source>
        <dbReference type="ARBA" id="ARBA00022448"/>
    </source>
</evidence>
<protein>
    <submittedName>
        <fullName evidence="15">Voltage-gated ion channel superfamily</fullName>
    </submittedName>
</protein>
<dbReference type="Gene3D" id="1.10.287.70">
    <property type="match status" value="1"/>
</dbReference>
<dbReference type="RefSeq" id="XP_003059909.1">
    <property type="nucleotide sequence ID" value="XM_003059863.1"/>
</dbReference>
<feature type="transmembrane region" description="Helical" evidence="13">
    <location>
        <begin position="484"/>
        <end position="505"/>
    </location>
</feature>
<evidence type="ECO:0000256" key="5">
    <source>
        <dbReference type="ARBA" id="ARBA00022826"/>
    </source>
</evidence>
<evidence type="ECO:0000256" key="3">
    <source>
        <dbReference type="ARBA" id="ARBA00022538"/>
    </source>
</evidence>
<dbReference type="Pfam" id="PF00520">
    <property type="entry name" value="Ion_trans"/>
    <property type="match status" value="1"/>
</dbReference>